<dbReference type="Proteomes" id="UP000267606">
    <property type="component" value="Unassembled WGS sequence"/>
</dbReference>
<accession>A0A183HUJ4</accession>
<reference evidence="1 2" key="2">
    <citation type="submission" date="2018-11" db="EMBL/GenBank/DDBJ databases">
        <authorList>
            <consortium name="Pathogen Informatics"/>
        </authorList>
    </citation>
    <scope>NUCLEOTIDE SEQUENCE [LARGE SCALE GENOMIC DNA]</scope>
</reference>
<protein>
    <submittedName>
        <fullName evidence="3">Myotubularin phosphatase domain-containing protein</fullName>
    </submittedName>
</protein>
<sequence length="93" mass="11383">EIIQDDNISRDLPGSSQQNDDISRIAVLHNWQQLFPYRFCEEVDHESDQELYYLRRLSAGRSQSWSPRFERERQEERRIPEYRRFSFPITVSY</sequence>
<dbReference type="AlphaFoldDB" id="A0A183HUJ4"/>
<evidence type="ECO:0000313" key="2">
    <source>
        <dbReference type="Proteomes" id="UP000267606"/>
    </source>
</evidence>
<evidence type="ECO:0000313" key="1">
    <source>
        <dbReference type="EMBL" id="VDO74255.1"/>
    </source>
</evidence>
<organism evidence="3">
    <name type="scientific">Onchocerca flexuosa</name>
    <dbReference type="NCBI Taxonomy" id="387005"/>
    <lineage>
        <taxon>Eukaryota</taxon>
        <taxon>Metazoa</taxon>
        <taxon>Ecdysozoa</taxon>
        <taxon>Nematoda</taxon>
        <taxon>Chromadorea</taxon>
        <taxon>Rhabditida</taxon>
        <taxon>Spirurina</taxon>
        <taxon>Spiruromorpha</taxon>
        <taxon>Filarioidea</taxon>
        <taxon>Onchocercidae</taxon>
        <taxon>Onchocerca</taxon>
    </lineage>
</organism>
<proteinExistence type="predicted"/>
<gene>
    <name evidence="1" type="ORF">OFLC_LOCUS11150</name>
</gene>
<evidence type="ECO:0000313" key="3">
    <source>
        <dbReference type="WBParaSite" id="OFLC_0001115601-mRNA-1"/>
    </source>
</evidence>
<name>A0A183HUJ4_9BILA</name>
<reference evidence="3" key="1">
    <citation type="submission" date="2016-06" db="UniProtKB">
        <authorList>
            <consortium name="WormBaseParasite"/>
        </authorList>
    </citation>
    <scope>IDENTIFICATION</scope>
</reference>
<keyword evidence="2" id="KW-1185">Reference proteome</keyword>
<dbReference type="WBParaSite" id="OFLC_0001115601-mRNA-1">
    <property type="protein sequence ID" value="OFLC_0001115601-mRNA-1"/>
    <property type="gene ID" value="OFLC_0001115601"/>
</dbReference>
<dbReference type="EMBL" id="UZAJ01015734">
    <property type="protein sequence ID" value="VDO74255.1"/>
    <property type="molecule type" value="Genomic_DNA"/>
</dbReference>